<evidence type="ECO:0000313" key="3">
    <source>
        <dbReference type="EMBL" id="KAK3346033.1"/>
    </source>
</evidence>
<dbReference type="InterPro" id="IPR056632">
    <property type="entry name" value="DUF7730"/>
</dbReference>
<keyword evidence="4" id="KW-1185">Reference proteome</keyword>
<comment type="caution">
    <text evidence="3">The sequence shown here is derived from an EMBL/GenBank/DDBJ whole genome shotgun (WGS) entry which is preliminary data.</text>
</comment>
<accession>A0AAJ0HAH5</accession>
<dbReference type="AlphaFoldDB" id="A0AAJ0HAH5"/>
<sequence length="377" mass="42008">MAVMVMMATEATESATESATALTTTRERLSPRSSKALRSESRRRQPYSQTSPWTGRMGHMGLSTRRSPLQLHNLDISLQPILWPTELKLPPPVDRLAGLGWSIPTDTLFFTQLNYDVRRVIYDIMLADIGTQQHIFCPSITRSTQARELFSQYLVSKKCDGPSFKATLACGHWDCDRAKAGDDGETASEYRMADLIALMGTCKFGYLEVSQYVYRSITFTFSTFPAMGAFIDRTPLSVIEKIRSVAFIAHILPQNSKACQRFINDGEYFQTEDQDAIALFKRFCGLELLEVNFFPSLILAQETCMSKVVKPLDQLCDVPGLNVVVRVPNMCYGVATEVGLPLASRLSSSGRFAVQRPVVVANQAKLVCKGYTYGGRS</sequence>
<evidence type="ECO:0000256" key="1">
    <source>
        <dbReference type="SAM" id="MobiDB-lite"/>
    </source>
</evidence>
<organism evidence="3 4">
    <name type="scientific">Lasiosphaeria hispida</name>
    <dbReference type="NCBI Taxonomy" id="260671"/>
    <lineage>
        <taxon>Eukaryota</taxon>
        <taxon>Fungi</taxon>
        <taxon>Dikarya</taxon>
        <taxon>Ascomycota</taxon>
        <taxon>Pezizomycotina</taxon>
        <taxon>Sordariomycetes</taxon>
        <taxon>Sordariomycetidae</taxon>
        <taxon>Sordariales</taxon>
        <taxon>Lasiosphaeriaceae</taxon>
        <taxon>Lasiosphaeria</taxon>
    </lineage>
</organism>
<feature type="domain" description="DUF7730" evidence="2">
    <location>
        <begin position="107"/>
        <end position="296"/>
    </location>
</feature>
<evidence type="ECO:0000313" key="4">
    <source>
        <dbReference type="Proteomes" id="UP001275084"/>
    </source>
</evidence>
<reference evidence="3" key="2">
    <citation type="submission" date="2023-06" db="EMBL/GenBank/DDBJ databases">
        <authorList>
            <consortium name="Lawrence Berkeley National Laboratory"/>
            <person name="Haridas S."/>
            <person name="Hensen N."/>
            <person name="Bonometti L."/>
            <person name="Westerberg I."/>
            <person name="Brannstrom I.O."/>
            <person name="Guillou S."/>
            <person name="Cros-Aarteil S."/>
            <person name="Calhoun S."/>
            <person name="Kuo A."/>
            <person name="Mondo S."/>
            <person name="Pangilinan J."/>
            <person name="Riley R."/>
            <person name="Labutti K."/>
            <person name="Andreopoulos B."/>
            <person name="Lipzen A."/>
            <person name="Chen C."/>
            <person name="Yanf M."/>
            <person name="Daum C."/>
            <person name="Ng V."/>
            <person name="Clum A."/>
            <person name="Steindorff A."/>
            <person name="Ohm R."/>
            <person name="Martin F."/>
            <person name="Silar P."/>
            <person name="Natvig D."/>
            <person name="Lalanne C."/>
            <person name="Gautier V."/>
            <person name="Ament-Velasquez S.L."/>
            <person name="Kruys A."/>
            <person name="Hutchinson M.I."/>
            <person name="Powell A.J."/>
            <person name="Barry K."/>
            <person name="Miller A.N."/>
            <person name="Grigoriev I.V."/>
            <person name="Debuchy R."/>
            <person name="Gladieux P."/>
            <person name="Thoren M.H."/>
            <person name="Johannesson H."/>
        </authorList>
    </citation>
    <scope>NUCLEOTIDE SEQUENCE</scope>
    <source>
        <strain evidence="3">CBS 955.72</strain>
    </source>
</reference>
<feature type="region of interest" description="Disordered" evidence="1">
    <location>
        <begin position="1"/>
        <end position="59"/>
    </location>
</feature>
<proteinExistence type="predicted"/>
<dbReference type="Pfam" id="PF24864">
    <property type="entry name" value="DUF7730"/>
    <property type="match status" value="1"/>
</dbReference>
<dbReference type="EMBL" id="JAUIQD010000006">
    <property type="protein sequence ID" value="KAK3346033.1"/>
    <property type="molecule type" value="Genomic_DNA"/>
</dbReference>
<feature type="compositionally biased region" description="Low complexity" evidence="1">
    <location>
        <begin position="1"/>
        <end position="24"/>
    </location>
</feature>
<evidence type="ECO:0000259" key="2">
    <source>
        <dbReference type="Pfam" id="PF24864"/>
    </source>
</evidence>
<gene>
    <name evidence="3" type="ORF">B0T25DRAFT_550872</name>
</gene>
<dbReference type="Proteomes" id="UP001275084">
    <property type="component" value="Unassembled WGS sequence"/>
</dbReference>
<name>A0AAJ0HAH5_9PEZI</name>
<reference evidence="3" key="1">
    <citation type="journal article" date="2023" name="Mol. Phylogenet. Evol.">
        <title>Genome-scale phylogeny and comparative genomics of the fungal order Sordariales.</title>
        <authorList>
            <person name="Hensen N."/>
            <person name="Bonometti L."/>
            <person name="Westerberg I."/>
            <person name="Brannstrom I.O."/>
            <person name="Guillou S."/>
            <person name="Cros-Aarteil S."/>
            <person name="Calhoun S."/>
            <person name="Haridas S."/>
            <person name="Kuo A."/>
            <person name="Mondo S."/>
            <person name="Pangilinan J."/>
            <person name="Riley R."/>
            <person name="LaButti K."/>
            <person name="Andreopoulos B."/>
            <person name="Lipzen A."/>
            <person name="Chen C."/>
            <person name="Yan M."/>
            <person name="Daum C."/>
            <person name="Ng V."/>
            <person name="Clum A."/>
            <person name="Steindorff A."/>
            <person name="Ohm R.A."/>
            <person name="Martin F."/>
            <person name="Silar P."/>
            <person name="Natvig D.O."/>
            <person name="Lalanne C."/>
            <person name="Gautier V."/>
            <person name="Ament-Velasquez S.L."/>
            <person name="Kruys A."/>
            <person name="Hutchinson M.I."/>
            <person name="Powell A.J."/>
            <person name="Barry K."/>
            <person name="Miller A.N."/>
            <person name="Grigoriev I.V."/>
            <person name="Debuchy R."/>
            <person name="Gladieux P."/>
            <person name="Hiltunen Thoren M."/>
            <person name="Johannesson H."/>
        </authorList>
    </citation>
    <scope>NUCLEOTIDE SEQUENCE</scope>
    <source>
        <strain evidence="3">CBS 955.72</strain>
    </source>
</reference>
<protein>
    <recommendedName>
        <fullName evidence="2">DUF7730 domain-containing protein</fullName>
    </recommendedName>
</protein>